<accession>A0A0E0FR18</accession>
<dbReference type="HOGENOM" id="CLU_2780184_0_0_1"/>
<reference evidence="1" key="1">
    <citation type="submission" date="2015-04" db="UniProtKB">
        <authorList>
            <consortium name="EnsemblPlants"/>
        </authorList>
    </citation>
    <scope>IDENTIFICATION</scope>
    <source>
        <strain evidence="1">SL10</strain>
    </source>
</reference>
<protein>
    <submittedName>
        <fullName evidence="1">Uncharacterized protein</fullName>
    </submittedName>
</protein>
<dbReference type="Gramene" id="ONIVA01G29910.1">
    <property type="protein sequence ID" value="ONIVA01G29910.1"/>
    <property type="gene ID" value="ONIVA01G29910"/>
</dbReference>
<sequence length="69" mass="7742">MLKSAQAIDEQSRWSLNSKFEMGEELLWLEVEMGGFSTTIHPSPCSPLPSSPYGVKPSAVHLMHRYFAC</sequence>
<evidence type="ECO:0000313" key="2">
    <source>
        <dbReference type="Proteomes" id="UP000006591"/>
    </source>
</evidence>
<evidence type="ECO:0000313" key="1">
    <source>
        <dbReference type="EnsemblPlants" id="ONIVA01G29910.1"/>
    </source>
</evidence>
<organism evidence="1">
    <name type="scientific">Oryza nivara</name>
    <name type="common">Indian wild rice</name>
    <name type="synonym">Oryza sativa f. spontanea</name>
    <dbReference type="NCBI Taxonomy" id="4536"/>
    <lineage>
        <taxon>Eukaryota</taxon>
        <taxon>Viridiplantae</taxon>
        <taxon>Streptophyta</taxon>
        <taxon>Embryophyta</taxon>
        <taxon>Tracheophyta</taxon>
        <taxon>Spermatophyta</taxon>
        <taxon>Magnoliopsida</taxon>
        <taxon>Liliopsida</taxon>
        <taxon>Poales</taxon>
        <taxon>Poaceae</taxon>
        <taxon>BOP clade</taxon>
        <taxon>Oryzoideae</taxon>
        <taxon>Oryzeae</taxon>
        <taxon>Oryzinae</taxon>
        <taxon>Oryza</taxon>
    </lineage>
</organism>
<dbReference type="Proteomes" id="UP000006591">
    <property type="component" value="Chromosome 1"/>
</dbReference>
<name>A0A0E0FR18_ORYNI</name>
<keyword evidence="2" id="KW-1185">Reference proteome</keyword>
<reference evidence="1" key="2">
    <citation type="submission" date="2018-04" db="EMBL/GenBank/DDBJ databases">
        <title>OnivRS2 (Oryza nivara Reference Sequence Version 2).</title>
        <authorList>
            <person name="Zhang J."/>
            <person name="Kudrna D."/>
            <person name="Lee S."/>
            <person name="Talag J."/>
            <person name="Rajasekar S."/>
            <person name="Welchert J."/>
            <person name="Hsing Y.-I."/>
            <person name="Wing R.A."/>
        </authorList>
    </citation>
    <scope>NUCLEOTIDE SEQUENCE [LARGE SCALE GENOMIC DNA]</scope>
</reference>
<dbReference type="AlphaFoldDB" id="A0A0E0FR18"/>
<dbReference type="EnsemblPlants" id="ONIVA01G29910.1">
    <property type="protein sequence ID" value="ONIVA01G29910.1"/>
    <property type="gene ID" value="ONIVA01G29910"/>
</dbReference>
<proteinExistence type="predicted"/>